<dbReference type="Pfam" id="PF05199">
    <property type="entry name" value="GMC_oxred_C"/>
    <property type="match status" value="1"/>
</dbReference>
<dbReference type="PROSITE" id="PS00623">
    <property type="entry name" value="GMC_OXRED_1"/>
    <property type="match status" value="1"/>
</dbReference>
<dbReference type="InterPro" id="IPR036188">
    <property type="entry name" value="FAD/NAD-bd_sf"/>
</dbReference>
<dbReference type="EMBL" id="JAESVG020000007">
    <property type="protein sequence ID" value="KAG8626097.1"/>
    <property type="molecule type" value="Genomic_DNA"/>
</dbReference>
<keyword evidence="9" id="KW-0732">Signal</keyword>
<dbReference type="InterPro" id="IPR012132">
    <property type="entry name" value="GMC_OxRdtase"/>
</dbReference>
<evidence type="ECO:0000256" key="3">
    <source>
        <dbReference type="ARBA" id="ARBA00022630"/>
    </source>
</evidence>
<evidence type="ECO:0000259" key="10">
    <source>
        <dbReference type="PROSITE" id="PS00623"/>
    </source>
</evidence>
<accession>A0A8K0KYY9</accession>
<name>A0A8K0KYY9_9PEZI</name>
<feature type="domain" description="Glucose-methanol-choline oxidoreductase N-terminal" evidence="11">
    <location>
        <begin position="318"/>
        <end position="332"/>
    </location>
</feature>
<evidence type="ECO:0000256" key="1">
    <source>
        <dbReference type="ARBA" id="ARBA00001974"/>
    </source>
</evidence>
<dbReference type="PANTHER" id="PTHR11552:SF201">
    <property type="entry name" value="GLUCOSE-METHANOL-CHOLINE OXIDOREDUCTASE N-TERMINAL DOMAIN-CONTAINING PROTEIN"/>
    <property type="match status" value="1"/>
</dbReference>
<keyword evidence="4 7" id="KW-0274">FAD</keyword>
<dbReference type="PROSITE" id="PS00624">
    <property type="entry name" value="GMC_OXRED_2"/>
    <property type="match status" value="1"/>
</dbReference>
<keyword evidence="13" id="KW-1185">Reference proteome</keyword>
<evidence type="ECO:0000256" key="2">
    <source>
        <dbReference type="ARBA" id="ARBA00010790"/>
    </source>
</evidence>
<comment type="caution">
    <text evidence="12">The sequence shown here is derived from an EMBL/GenBank/DDBJ whole genome shotgun (WGS) entry which is preliminary data.</text>
</comment>
<dbReference type="Gene3D" id="3.50.50.60">
    <property type="entry name" value="FAD/NAD(P)-binding domain"/>
    <property type="match status" value="1"/>
</dbReference>
<organism evidence="12 13">
    <name type="scientific">Elsinoe batatas</name>
    <dbReference type="NCBI Taxonomy" id="2601811"/>
    <lineage>
        <taxon>Eukaryota</taxon>
        <taxon>Fungi</taxon>
        <taxon>Dikarya</taxon>
        <taxon>Ascomycota</taxon>
        <taxon>Pezizomycotina</taxon>
        <taxon>Dothideomycetes</taxon>
        <taxon>Dothideomycetidae</taxon>
        <taxon>Myriangiales</taxon>
        <taxon>Elsinoaceae</taxon>
        <taxon>Elsinoe</taxon>
    </lineage>
</organism>
<feature type="signal peptide" evidence="9">
    <location>
        <begin position="1"/>
        <end position="35"/>
    </location>
</feature>
<dbReference type="InterPro" id="IPR000172">
    <property type="entry name" value="GMC_OxRdtase_N"/>
</dbReference>
<dbReference type="Gene3D" id="3.30.560.10">
    <property type="entry name" value="Glucose Oxidase, domain 3"/>
    <property type="match status" value="1"/>
</dbReference>
<evidence type="ECO:0000313" key="12">
    <source>
        <dbReference type="EMBL" id="KAG8626097.1"/>
    </source>
</evidence>
<dbReference type="PIRSF" id="PIRSF000137">
    <property type="entry name" value="Alcohol_oxidase"/>
    <property type="match status" value="1"/>
</dbReference>
<sequence>MPHPYLTALYFTMLWSSIRQQLLLSLLGLSVAASARSPCDPPHATYDSVIVGGGTAGLAVANRLSANSDITVAVIEAGSSQLDNASIAQTANYFTSFFTDVDWAYPSTPQVFSGNRSLVYSSGRALGGTSTINGATYIRAEKAQIDAWEQLGNDGWNWETLWPYYLKSEKFFEPSADQLEATGFTFEEDLHNDVGYVGVGIINITMQNDAHDVLNATTQALGIPWNQDMNGGDIRGFSLFPSTVDGNISIRADAARSYYQPIQGRHNLHVYLSTIADKLLWDEDVEGDSLATGVVVHKVNETQTSIIPASREIVLSAGSLKSPIIIENSGVGNPRLLNEMGIPVRVALSTVGENLQDQPNSQIVIAANTTYTGYTPFLVFVTAQDLFGDNTTAVSTDNSSSISSYAQQIDDESGHAYPQGAVQRQLEIQADLIFNQSVPVAEILLVPMETAFLGVFWGMLPFSRGSVHLTSSDASSWGPQPRIDPNFFMLEWDELLQVATARKVREIAGQAPLADLLGPEITPNTTTVPVDADVATWGKFLKANFNSNYHPIGTCAMMARELGGVVDSNLKVYGTRNVRVVDASVLPFQVDAHLTSTIYAVAERASDLILASYDSKTT</sequence>
<evidence type="ECO:0000256" key="9">
    <source>
        <dbReference type="SAM" id="SignalP"/>
    </source>
</evidence>
<reference evidence="12" key="1">
    <citation type="submission" date="2021-07" db="EMBL/GenBank/DDBJ databases">
        <title>Elsinoe batatas strain:CRI-CJ2 Genome sequencing and assembly.</title>
        <authorList>
            <person name="Huang L."/>
        </authorList>
    </citation>
    <scope>NUCLEOTIDE SEQUENCE</scope>
    <source>
        <strain evidence="12">CRI-CJ2</strain>
    </source>
</reference>
<evidence type="ECO:0000259" key="11">
    <source>
        <dbReference type="PROSITE" id="PS00624"/>
    </source>
</evidence>
<evidence type="ECO:0000256" key="8">
    <source>
        <dbReference type="RuleBase" id="RU003968"/>
    </source>
</evidence>
<dbReference type="AlphaFoldDB" id="A0A8K0KYY9"/>
<dbReference type="Gene3D" id="4.10.450.10">
    <property type="entry name" value="Glucose Oxidase, domain 2"/>
    <property type="match status" value="1"/>
</dbReference>
<dbReference type="InterPro" id="IPR027424">
    <property type="entry name" value="Glucose_Oxidase_domain_2"/>
</dbReference>
<dbReference type="Pfam" id="PF00732">
    <property type="entry name" value="GMC_oxred_N"/>
    <property type="match status" value="1"/>
</dbReference>
<proteinExistence type="inferred from homology"/>
<comment type="similarity">
    <text evidence="2 8">Belongs to the GMC oxidoreductase family.</text>
</comment>
<feature type="active site" description="Proton donor" evidence="6">
    <location>
        <position position="550"/>
    </location>
</feature>
<evidence type="ECO:0000256" key="7">
    <source>
        <dbReference type="PIRSR" id="PIRSR000137-2"/>
    </source>
</evidence>
<gene>
    <name evidence="12" type="ORF">KVT40_006498</name>
</gene>
<feature type="active site" description="Proton acceptor" evidence="6">
    <location>
        <position position="593"/>
    </location>
</feature>
<dbReference type="SUPFAM" id="SSF51905">
    <property type="entry name" value="FAD/NAD(P)-binding domain"/>
    <property type="match status" value="1"/>
</dbReference>
<protein>
    <recommendedName>
        <fullName evidence="10 11">Glucose-methanol-choline oxidoreductase N-terminal domain-containing protein</fullName>
    </recommendedName>
</protein>
<evidence type="ECO:0000256" key="4">
    <source>
        <dbReference type="ARBA" id="ARBA00022827"/>
    </source>
</evidence>
<dbReference type="Proteomes" id="UP000809789">
    <property type="component" value="Unassembled WGS sequence"/>
</dbReference>
<dbReference type="OrthoDB" id="269227at2759"/>
<dbReference type="InterPro" id="IPR007867">
    <property type="entry name" value="GMC_OxRtase_C"/>
</dbReference>
<dbReference type="GO" id="GO:0050660">
    <property type="term" value="F:flavin adenine dinucleotide binding"/>
    <property type="evidence" value="ECO:0007669"/>
    <property type="project" value="InterPro"/>
</dbReference>
<evidence type="ECO:0000256" key="6">
    <source>
        <dbReference type="PIRSR" id="PIRSR000137-1"/>
    </source>
</evidence>
<dbReference type="PANTHER" id="PTHR11552">
    <property type="entry name" value="GLUCOSE-METHANOL-CHOLINE GMC OXIDOREDUCTASE"/>
    <property type="match status" value="1"/>
</dbReference>
<keyword evidence="3 8" id="KW-0285">Flavoprotein</keyword>
<dbReference type="GO" id="GO:0016614">
    <property type="term" value="F:oxidoreductase activity, acting on CH-OH group of donors"/>
    <property type="evidence" value="ECO:0007669"/>
    <property type="project" value="InterPro"/>
</dbReference>
<evidence type="ECO:0000256" key="5">
    <source>
        <dbReference type="ARBA" id="ARBA00023002"/>
    </source>
</evidence>
<feature type="binding site" evidence="7">
    <location>
        <position position="129"/>
    </location>
    <ligand>
        <name>FAD</name>
        <dbReference type="ChEBI" id="CHEBI:57692"/>
    </ligand>
</feature>
<feature type="domain" description="Glucose-methanol-choline oxidoreductase N-terminal" evidence="10">
    <location>
        <begin position="123"/>
        <end position="146"/>
    </location>
</feature>
<evidence type="ECO:0000313" key="13">
    <source>
        <dbReference type="Proteomes" id="UP000809789"/>
    </source>
</evidence>
<keyword evidence="5" id="KW-0560">Oxidoreductase</keyword>
<comment type="cofactor">
    <cofactor evidence="1 7">
        <name>FAD</name>
        <dbReference type="ChEBI" id="CHEBI:57692"/>
    </cofactor>
</comment>
<feature type="chain" id="PRO_5035456348" description="Glucose-methanol-choline oxidoreductase N-terminal domain-containing protein" evidence="9">
    <location>
        <begin position="36"/>
        <end position="618"/>
    </location>
</feature>
<dbReference type="SUPFAM" id="SSF54373">
    <property type="entry name" value="FAD-linked reductases, C-terminal domain"/>
    <property type="match status" value="1"/>
</dbReference>